<evidence type="ECO:0000313" key="3">
    <source>
        <dbReference type="Proteomes" id="UP000001441"/>
    </source>
</evidence>
<dbReference type="AlphaFoldDB" id="D3RW74"/>
<feature type="compositionally biased region" description="Polar residues" evidence="1">
    <location>
        <begin position="1"/>
        <end position="15"/>
    </location>
</feature>
<geneLocation type="plasmid" evidence="2 3">
    <name>pALVIN01</name>
</geneLocation>
<proteinExistence type="predicted"/>
<keyword evidence="3" id="KW-1185">Reference proteome</keyword>
<feature type="region of interest" description="Disordered" evidence="1">
    <location>
        <begin position="1"/>
        <end position="23"/>
    </location>
</feature>
<evidence type="ECO:0000313" key="2">
    <source>
        <dbReference type="EMBL" id="ADC64086.1"/>
    </source>
</evidence>
<dbReference type="Proteomes" id="UP000001441">
    <property type="component" value="Plasmid pALVIN01"/>
</dbReference>
<reference evidence="2 3" key="1">
    <citation type="journal article" date="2011" name="Stand. Genomic Sci.">
        <title>Complete genome sequence of Allochromatium vinosum DSM 180(T).</title>
        <authorList>
            <person name="Weissgerber T."/>
            <person name="Zigann R."/>
            <person name="Bruce D."/>
            <person name="Chang Y.J."/>
            <person name="Detter J.C."/>
            <person name="Han C."/>
            <person name="Hauser L."/>
            <person name="Jeffries C.D."/>
            <person name="Land M."/>
            <person name="Munk A.C."/>
            <person name="Tapia R."/>
            <person name="Dahl C."/>
        </authorList>
    </citation>
    <scope>NUCLEOTIDE SEQUENCE [LARGE SCALE GENOMIC DNA]</scope>
    <source>
        <strain evidence="3">ATCC 17899 / DSM 180 / NBRC 103801 / NCIMB 10441 / D</strain>
        <plasmid evidence="3">Plasmid pALVIN01</plasmid>
    </source>
</reference>
<accession>D3RW74</accession>
<organism evidence="2 3">
    <name type="scientific">Allochromatium vinosum (strain ATCC 17899 / DSM 180 / NBRC 103801 / NCIMB 10441 / D)</name>
    <name type="common">Chromatium vinosum</name>
    <dbReference type="NCBI Taxonomy" id="572477"/>
    <lineage>
        <taxon>Bacteria</taxon>
        <taxon>Pseudomonadati</taxon>
        <taxon>Pseudomonadota</taxon>
        <taxon>Gammaproteobacteria</taxon>
        <taxon>Chromatiales</taxon>
        <taxon>Chromatiaceae</taxon>
        <taxon>Allochromatium</taxon>
    </lineage>
</organism>
<gene>
    <name evidence="2" type="ordered locus">Alvin_3189</name>
</gene>
<sequence>MSKFQLPTQLKSVPQQELPPVDPDALRQFTAGAKDHRAGQDALPWEKFDPEEQPKYNVSVRLNDYHMAMLRYLAKQMDVSQQKVMNRILRPQIEEKARELSSGK</sequence>
<dbReference type="RefSeq" id="WP_012972350.1">
    <property type="nucleotide sequence ID" value="NC_013852.1"/>
</dbReference>
<dbReference type="HOGENOM" id="CLU_175293_0_0_6"/>
<dbReference type="EMBL" id="CP001897">
    <property type="protein sequence ID" value="ADC64086.1"/>
    <property type="molecule type" value="Genomic_DNA"/>
</dbReference>
<protein>
    <submittedName>
        <fullName evidence="2">Uncharacterized protein</fullName>
    </submittedName>
</protein>
<name>D3RW74_ALLVD</name>
<evidence type="ECO:0000256" key="1">
    <source>
        <dbReference type="SAM" id="MobiDB-lite"/>
    </source>
</evidence>
<dbReference type="KEGG" id="alv:Alvin_3189"/>
<dbReference type="OrthoDB" id="5775587at2"/>
<keyword evidence="2" id="KW-0614">Plasmid</keyword>